<accession>A0A0F9KY47</accession>
<gene>
    <name evidence="2" type="ORF">LCGC14_1646070</name>
</gene>
<comment type="caution">
    <text evidence="2">The sequence shown here is derived from an EMBL/GenBank/DDBJ whole genome shotgun (WGS) entry which is preliminary data.</text>
</comment>
<reference evidence="2" key="1">
    <citation type="journal article" date="2015" name="Nature">
        <title>Complex archaea that bridge the gap between prokaryotes and eukaryotes.</title>
        <authorList>
            <person name="Spang A."/>
            <person name="Saw J.H."/>
            <person name="Jorgensen S.L."/>
            <person name="Zaremba-Niedzwiedzka K."/>
            <person name="Martijn J."/>
            <person name="Lind A.E."/>
            <person name="van Eijk R."/>
            <person name="Schleper C."/>
            <person name="Guy L."/>
            <person name="Ettema T.J."/>
        </authorList>
    </citation>
    <scope>NUCLEOTIDE SEQUENCE</scope>
</reference>
<feature type="region of interest" description="Disordered" evidence="1">
    <location>
        <begin position="68"/>
        <end position="89"/>
    </location>
</feature>
<name>A0A0F9KY47_9ZZZZ</name>
<dbReference type="EMBL" id="LAZR01013780">
    <property type="protein sequence ID" value="KKM20375.1"/>
    <property type="molecule type" value="Genomic_DNA"/>
</dbReference>
<proteinExistence type="predicted"/>
<evidence type="ECO:0000313" key="2">
    <source>
        <dbReference type="EMBL" id="KKM20375.1"/>
    </source>
</evidence>
<evidence type="ECO:0000256" key="1">
    <source>
        <dbReference type="SAM" id="MobiDB-lite"/>
    </source>
</evidence>
<sequence>MADKVYTIDTLNGQVYDQEHRLADPVDMVQIIWLQADRIKALTPPHVTTLEEENRSLQKEIDFLKDSIQDRLDHAEHEPDYNPHFPDAE</sequence>
<organism evidence="2">
    <name type="scientific">marine sediment metagenome</name>
    <dbReference type="NCBI Taxonomy" id="412755"/>
    <lineage>
        <taxon>unclassified sequences</taxon>
        <taxon>metagenomes</taxon>
        <taxon>ecological metagenomes</taxon>
    </lineage>
</organism>
<dbReference type="AlphaFoldDB" id="A0A0F9KY47"/>
<protein>
    <submittedName>
        <fullName evidence="2">Uncharacterized protein</fullName>
    </submittedName>
</protein>